<dbReference type="EMBL" id="JARGYU010000003">
    <property type="protein sequence ID" value="MDZ5761493.1"/>
    <property type="molecule type" value="Genomic_DNA"/>
</dbReference>
<proteinExistence type="predicted"/>
<comment type="caution">
    <text evidence="1">The sequence shown here is derived from an EMBL/GenBank/DDBJ whole genome shotgun (WGS) entry which is preliminary data.</text>
</comment>
<dbReference type="Gene3D" id="3.40.50.150">
    <property type="entry name" value="Vaccinia Virus protein VP39"/>
    <property type="match status" value="1"/>
</dbReference>
<dbReference type="RefSeq" id="WP_322498918.1">
    <property type="nucleotide sequence ID" value="NZ_JARGYU010000003.1"/>
</dbReference>
<protein>
    <submittedName>
        <fullName evidence="1">Uncharacterized protein</fullName>
    </submittedName>
</protein>
<organism evidence="1 2">
    <name type="scientific">Lyticum sinuosum</name>
    <dbReference type="NCBI Taxonomy" id="1332059"/>
    <lineage>
        <taxon>Bacteria</taxon>
        <taxon>Pseudomonadati</taxon>
        <taxon>Pseudomonadota</taxon>
        <taxon>Alphaproteobacteria</taxon>
        <taxon>Rickettsiales</taxon>
        <taxon>Lyticum</taxon>
    </lineage>
</organism>
<gene>
    <name evidence="1" type="ORF">Lyticum_00674</name>
</gene>
<name>A0AAE5AHS6_9RICK</name>
<dbReference type="InterPro" id="IPR029063">
    <property type="entry name" value="SAM-dependent_MTases_sf"/>
</dbReference>
<evidence type="ECO:0000313" key="1">
    <source>
        <dbReference type="EMBL" id="MDZ5761493.1"/>
    </source>
</evidence>
<keyword evidence="2" id="KW-1185">Reference proteome</keyword>
<accession>A0AAE5AHS6</accession>
<sequence length="214" mass="24602">MIQEQIFNDVGYDPDIINAISSVPREIFLPENLHPIAYSDRDFFPYIPSIKNTAIFCFYIRKYTEENLKILENINNIAIMSCSKGYLLHVLAHLKLNSIGITESPDDINRGIEILEIIKNNNLKSESIYKNIKISFSNKLQQKPYSIIVYQNPIMSGYEEKTVDDIIIRNLIDNRGICIYILYEKNIGKIISSTKNGTNITKEVIKSFAICNKI</sequence>
<evidence type="ECO:0000313" key="2">
    <source>
        <dbReference type="Proteomes" id="UP001289135"/>
    </source>
</evidence>
<dbReference type="Proteomes" id="UP001289135">
    <property type="component" value="Unassembled WGS sequence"/>
</dbReference>
<dbReference type="AlphaFoldDB" id="A0AAE5AHS6"/>
<reference evidence="1" key="1">
    <citation type="submission" date="2023-02" db="EMBL/GenBank/DDBJ databases">
        <title>Host association and intracellularity evolved multiple times independently in the Rickettsiales.</title>
        <authorList>
            <person name="Castelli M."/>
            <person name="Nardi T."/>
            <person name="Gammuto L."/>
            <person name="Bellinzona G."/>
            <person name="Sabaneyeva E."/>
            <person name="Potekhin A."/>
            <person name="Serra V."/>
            <person name="Petroni G."/>
            <person name="Sassera D."/>
        </authorList>
    </citation>
    <scope>NUCLEOTIDE SEQUENCE</scope>
    <source>
        <strain evidence="1">USBL-36I1</strain>
    </source>
</reference>